<keyword evidence="1" id="KW-1133">Transmembrane helix</keyword>
<keyword evidence="3" id="KW-1185">Reference proteome</keyword>
<organism evidence="2 3">
    <name type="scientific">Parageobacillus thermantarcticus</name>
    <dbReference type="NCBI Taxonomy" id="186116"/>
    <lineage>
        <taxon>Bacteria</taxon>
        <taxon>Bacillati</taxon>
        <taxon>Bacillota</taxon>
        <taxon>Bacilli</taxon>
        <taxon>Bacillales</taxon>
        <taxon>Anoxybacillaceae</taxon>
        <taxon>Parageobacillus</taxon>
    </lineage>
</organism>
<dbReference type="EMBL" id="FOJS01000017">
    <property type="protein sequence ID" value="SFA48282.1"/>
    <property type="molecule type" value="Genomic_DNA"/>
</dbReference>
<keyword evidence="1" id="KW-0472">Membrane</keyword>
<evidence type="ECO:0000313" key="2">
    <source>
        <dbReference type="EMBL" id="SFA48282.1"/>
    </source>
</evidence>
<feature type="transmembrane region" description="Helical" evidence="1">
    <location>
        <begin position="6"/>
        <end position="24"/>
    </location>
</feature>
<dbReference type="AlphaFoldDB" id="A0A1I0T925"/>
<keyword evidence="1" id="KW-0812">Transmembrane</keyword>
<accession>A0A1I0T925</accession>
<feature type="transmembrane region" description="Helical" evidence="1">
    <location>
        <begin position="36"/>
        <end position="54"/>
    </location>
</feature>
<dbReference type="Proteomes" id="UP000198650">
    <property type="component" value="Unassembled WGS sequence"/>
</dbReference>
<proteinExistence type="predicted"/>
<dbReference type="STRING" id="186116.SAMN05192569_10172"/>
<protein>
    <submittedName>
        <fullName evidence="2">Zinc transporter, ZIP family</fullName>
    </submittedName>
</protein>
<evidence type="ECO:0000256" key="1">
    <source>
        <dbReference type="SAM" id="Phobius"/>
    </source>
</evidence>
<name>A0A1I0T925_9BACL</name>
<reference evidence="3" key="1">
    <citation type="submission" date="2016-10" db="EMBL/GenBank/DDBJ databases">
        <authorList>
            <person name="Varghese N."/>
            <person name="Submissions S."/>
        </authorList>
    </citation>
    <scope>NUCLEOTIDE SEQUENCE [LARGE SCALE GENOMIC DNA]</scope>
    <source>
        <strain evidence="3">M1</strain>
    </source>
</reference>
<sequence>MQEVLIGSILSALSTGLGAVPILFLAKSITHRWRDILLAFSAGIMMAASMMSLIPEALQAGRRVDYPIKSKGYRKKSTFPVECE</sequence>
<gene>
    <name evidence="2" type="ORF">SAMN05192569_10172</name>
</gene>
<evidence type="ECO:0000313" key="3">
    <source>
        <dbReference type="Proteomes" id="UP000198650"/>
    </source>
</evidence>